<accession>A0A101M2N8</accession>
<gene>
    <name evidence="2" type="ORF">ABT39_MTgene3040</name>
</gene>
<dbReference type="AlphaFoldDB" id="A0A101M2N8"/>
<protein>
    <submittedName>
        <fullName evidence="2">Uncharacterized protein</fullName>
    </submittedName>
</protein>
<evidence type="ECO:0000313" key="2">
    <source>
        <dbReference type="EMBL" id="KUM49813.1"/>
    </source>
</evidence>
<comment type="caution">
    <text evidence="2">The sequence shown here is derived from an EMBL/GenBank/DDBJ whole genome shotgun (WGS) entry which is preliminary data.</text>
</comment>
<evidence type="ECO:0000256" key="1">
    <source>
        <dbReference type="SAM" id="MobiDB-lite"/>
    </source>
</evidence>
<feature type="region of interest" description="Disordered" evidence="1">
    <location>
        <begin position="42"/>
        <end position="69"/>
    </location>
</feature>
<sequence>MKLLYKPLGISWQGGQDLTNKISQPGLGWGIKRDVLDCTYNHQTRDQSRARRNGRYRTPKLDFHAGART</sequence>
<proteinExistence type="predicted"/>
<name>A0A101M2N8_PICGL</name>
<geneLocation type="mitochondrion" evidence="2"/>
<reference evidence="2" key="1">
    <citation type="journal article" date="2015" name="Genome Biol. Evol.">
        <title>Organellar Genomes of White Spruce (Picea glauca): Assembly and Annotation.</title>
        <authorList>
            <person name="Jackman S.D."/>
            <person name="Warren R.L."/>
            <person name="Gibb E.A."/>
            <person name="Vandervalk B.P."/>
            <person name="Mohamadi H."/>
            <person name="Chu J."/>
            <person name="Raymond A."/>
            <person name="Pleasance S."/>
            <person name="Coope R."/>
            <person name="Wildung M.R."/>
            <person name="Ritland C.E."/>
            <person name="Bousquet J."/>
            <person name="Jones S.J."/>
            <person name="Bohlmann J."/>
            <person name="Birol I."/>
        </authorList>
    </citation>
    <scope>NUCLEOTIDE SEQUENCE [LARGE SCALE GENOMIC DNA]</scope>
    <source>
        <tissue evidence="2">Flushing bud</tissue>
    </source>
</reference>
<keyword evidence="2" id="KW-0496">Mitochondrion</keyword>
<feature type="compositionally biased region" description="Basic and acidic residues" evidence="1">
    <location>
        <begin position="59"/>
        <end position="69"/>
    </location>
</feature>
<dbReference type="EMBL" id="LKAM01000002">
    <property type="protein sequence ID" value="KUM49813.1"/>
    <property type="molecule type" value="Genomic_DNA"/>
</dbReference>
<organism evidence="2">
    <name type="scientific">Picea glauca</name>
    <name type="common">White spruce</name>
    <name type="synonym">Pinus glauca</name>
    <dbReference type="NCBI Taxonomy" id="3330"/>
    <lineage>
        <taxon>Eukaryota</taxon>
        <taxon>Viridiplantae</taxon>
        <taxon>Streptophyta</taxon>
        <taxon>Embryophyta</taxon>
        <taxon>Tracheophyta</taxon>
        <taxon>Spermatophyta</taxon>
        <taxon>Pinopsida</taxon>
        <taxon>Pinidae</taxon>
        <taxon>Conifers I</taxon>
        <taxon>Pinales</taxon>
        <taxon>Pinaceae</taxon>
        <taxon>Picea</taxon>
    </lineage>
</organism>